<dbReference type="Proteomes" id="UP000266273">
    <property type="component" value="Unassembled WGS sequence"/>
</dbReference>
<feature type="domain" description="DUF2147" evidence="2">
    <location>
        <begin position="28"/>
        <end position="136"/>
    </location>
</feature>
<dbReference type="RefSeq" id="WP_119061464.1">
    <property type="nucleotide sequence ID" value="NZ_QXDF01000001.1"/>
</dbReference>
<protein>
    <submittedName>
        <fullName evidence="3">Uncharacterized protein (DUF2147 family)</fullName>
    </submittedName>
</protein>
<dbReference type="InterPro" id="IPR019223">
    <property type="entry name" value="DUF2147"/>
</dbReference>
<organism evidence="3 4">
    <name type="scientific">Dichotomicrobium thermohalophilum</name>
    <dbReference type="NCBI Taxonomy" id="933063"/>
    <lineage>
        <taxon>Bacteria</taxon>
        <taxon>Pseudomonadati</taxon>
        <taxon>Pseudomonadota</taxon>
        <taxon>Alphaproteobacteria</taxon>
        <taxon>Hyphomicrobiales</taxon>
        <taxon>Hyphomicrobiaceae</taxon>
        <taxon>Dichotomicrobium</taxon>
    </lineage>
</organism>
<dbReference type="OrthoDB" id="9811671at2"/>
<evidence type="ECO:0000313" key="4">
    <source>
        <dbReference type="Proteomes" id="UP000266273"/>
    </source>
</evidence>
<dbReference type="AlphaFoldDB" id="A0A397Q603"/>
<accession>A0A397Q603</accession>
<dbReference type="Gene3D" id="2.40.128.520">
    <property type="match status" value="1"/>
</dbReference>
<dbReference type="PANTHER" id="PTHR36919">
    <property type="entry name" value="BLR1215 PROTEIN"/>
    <property type="match status" value="1"/>
</dbReference>
<name>A0A397Q603_9HYPH</name>
<gene>
    <name evidence="3" type="ORF">BXY53_1803</name>
</gene>
<feature type="signal peptide" evidence="1">
    <location>
        <begin position="1"/>
        <end position="23"/>
    </location>
</feature>
<evidence type="ECO:0000256" key="1">
    <source>
        <dbReference type="SAM" id="SignalP"/>
    </source>
</evidence>
<dbReference type="EMBL" id="QXDF01000001">
    <property type="protein sequence ID" value="RIA56696.1"/>
    <property type="molecule type" value="Genomic_DNA"/>
</dbReference>
<comment type="caution">
    <text evidence="3">The sequence shown here is derived from an EMBL/GenBank/DDBJ whole genome shotgun (WGS) entry which is preliminary data.</text>
</comment>
<keyword evidence="1" id="KW-0732">Signal</keyword>
<feature type="chain" id="PRO_5017306825" evidence="1">
    <location>
        <begin position="24"/>
        <end position="138"/>
    </location>
</feature>
<reference evidence="3 4" key="1">
    <citation type="submission" date="2018-08" db="EMBL/GenBank/DDBJ databases">
        <title>Genomic Encyclopedia of Archaeal and Bacterial Type Strains, Phase II (KMG-II): from individual species to whole genera.</title>
        <authorList>
            <person name="Goeker M."/>
        </authorList>
    </citation>
    <scope>NUCLEOTIDE SEQUENCE [LARGE SCALE GENOMIC DNA]</scope>
    <source>
        <strain evidence="3 4">DSM 5002</strain>
    </source>
</reference>
<proteinExistence type="predicted"/>
<evidence type="ECO:0000313" key="3">
    <source>
        <dbReference type="EMBL" id="RIA56696.1"/>
    </source>
</evidence>
<keyword evidence="4" id="KW-1185">Reference proteome</keyword>
<evidence type="ECO:0000259" key="2">
    <source>
        <dbReference type="Pfam" id="PF09917"/>
    </source>
</evidence>
<dbReference type="Pfam" id="PF09917">
    <property type="entry name" value="DUF2147"/>
    <property type="match status" value="1"/>
</dbReference>
<sequence length="138" mass="15030">MRALLPLSLGLFAVSFAAAPARAADAFGVWRHPDNGSLVRTYECGGGLCAKVIKVRDPSRKDVHNPNPDLRSRSIEGIVIMNGARKTDANTWEGQLYNTRDGKTYSGVITLKSPQKLELEGCVLGGLFCKGVTWTRVR</sequence>
<dbReference type="PANTHER" id="PTHR36919:SF2">
    <property type="entry name" value="BLL6627 PROTEIN"/>
    <property type="match status" value="1"/>
</dbReference>